<keyword evidence="1" id="KW-1133">Transmembrane helix</keyword>
<keyword evidence="3" id="KW-1185">Reference proteome</keyword>
<dbReference type="Proteomes" id="UP000468943">
    <property type="component" value="Unassembled WGS sequence"/>
</dbReference>
<dbReference type="EMBL" id="WTYS01000001">
    <property type="protein sequence ID" value="MXO57211.1"/>
    <property type="molecule type" value="Genomic_DNA"/>
</dbReference>
<dbReference type="AlphaFoldDB" id="A0A6I4SMT3"/>
<sequence length="59" mass="6280">MKQEARDLSMAGKTSGLYKRIGFIAAAVICAVLLVAWINGGEEPLHSISVPVEAPENVQ</sequence>
<comment type="caution">
    <text evidence="2">The sequence shown here is derived from an EMBL/GenBank/DDBJ whole genome shotgun (WGS) entry which is preliminary data.</text>
</comment>
<dbReference type="RefSeq" id="WP_160598327.1">
    <property type="nucleotide sequence ID" value="NZ_WTYS01000001.1"/>
</dbReference>
<evidence type="ECO:0000313" key="2">
    <source>
        <dbReference type="EMBL" id="MXO57211.1"/>
    </source>
</evidence>
<keyword evidence="1" id="KW-0812">Transmembrane</keyword>
<gene>
    <name evidence="2" type="ORF">GRI36_09985</name>
</gene>
<evidence type="ECO:0000256" key="1">
    <source>
        <dbReference type="SAM" id="Phobius"/>
    </source>
</evidence>
<name>A0A6I4SMT3_9SPHN</name>
<feature type="transmembrane region" description="Helical" evidence="1">
    <location>
        <begin position="21"/>
        <end position="38"/>
    </location>
</feature>
<evidence type="ECO:0000313" key="3">
    <source>
        <dbReference type="Proteomes" id="UP000468943"/>
    </source>
</evidence>
<protein>
    <submittedName>
        <fullName evidence="2">Uncharacterized protein</fullName>
    </submittedName>
</protein>
<accession>A0A6I4SMT3</accession>
<keyword evidence="1" id="KW-0472">Membrane</keyword>
<reference evidence="2 3" key="1">
    <citation type="submission" date="2019-12" db="EMBL/GenBank/DDBJ databases">
        <title>Genomic-based taxomic classification of the family Erythrobacteraceae.</title>
        <authorList>
            <person name="Xu L."/>
        </authorList>
    </citation>
    <scope>NUCLEOTIDE SEQUENCE [LARGE SCALE GENOMIC DNA]</scope>
    <source>
        <strain evidence="2 3">JCM 17802</strain>
    </source>
</reference>
<organism evidence="2 3">
    <name type="scientific">Pontixanthobacter gangjinensis</name>
    <dbReference type="NCBI Taxonomy" id="1028742"/>
    <lineage>
        <taxon>Bacteria</taxon>
        <taxon>Pseudomonadati</taxon>
        <taxon>Pseudomonadota</taxon>
        <taxon>Alphaproteobacteria</taxon>
        <taxon>Sphingomonadales</taxon>
        <taxon>Erythrobacteraceae</taxon>
        <taxon>Pontixanthobacter</taxon>
    </lineage>
</organism>
<proteinExistence type="predicted"/>